<comment type="caution">
    <text evidence="3">The sequence shown here is derived from an EMBL/GenBank/DDBJ whole genome shotgun (WGS) entry which is preliminary data.</text>
</comment>
<reference evidence="3 4" key="1">
    <citation type="journal article" date="2018" name="Gigascience">
        <title>Genomes of trombidid mites reveal novel predicted allergens and laterally-transferred genes associated with secondary metabolism.</title>
        <authorList>
            <person name="Dong X."/>
            <person name="Chaisiri K."/>
            <person name="Xia D."/>
            <person name="Armstrong S.D."/>
            <person name="Fang Y."/>
            <person name="Donnelly M.J."/>
            <person name="Kadowaki T."/>
            <person name="McGarry J.W."/>
            <person name="Darby A.C."/>
            <person name="Makepeace B.L."/>
        </authorList>
    </citation>
    <scope>NUCLEOTIDE SEQUENCE [LARGE SCALE GENOMIC DNA]</scope>
    <source>
        <strain evidence="3">UoL-WK</strain>
    </source>
</reference>
<dbReference type="OrthoDB" id="10072397at2759"/>
<proteinExistence type="predicted"/>
<sequence>MNENSELLEADTHFETDPKFDSDITSTLVLEERIEELTSTTYSDLDEELGVDSINGAIDEQHSISNLLRIPFPELGLDLVDASVYYLESEQFLEDKSVKISELLSWEENWLFQKKKKADRDILDQFCYAALEAENSPNRMLIPNPSHSQSAKVGSKEVEELSDLSERNSVGSFSFSDEEAEVFSSEKTRNEQTQVCQCDSTETQATKKDACIKIVEVVPKNVPIPHFVPSQQRMGEYVEDPCFIFPPGSASVQSGILIQFCCRVKGSHPIGVSWFKEDLRLTSDEDYRIIDSVNDHILEIKCTKPHHGGNYSCVVFNHLNQKWSDFTLEVRTSHKTPKAENSHGKFYNEQIKEKENLIEVSSPTVIQRTWAERRLELSDKQLDESTWRSEKIKSPLSSDDMFIASISPTATIAEREHKKWEECAIVWPNNPYTKENIEKRKPITRTVSLDSLLDDCSLTDDSEKMPIISPSRDLNRYKRDYYVQNVGKDEALNSFEEKVSF</sequence>
<dbReference type="SMART" id="SM00408">
    <property type="entry name" value="IGc2"/>
    <property type="match status" value="1"/>
</dbReference>
<dbReference type="STRING" id="1965070.A0A443RLY2"/>
<dbReference type="SUPFAM" id="SSF48726">
    <property type="entry name" value="Immunoglobulin"/>
    <property type="match status" value="1"/>
</dbReference>
<dbReference type="InterPro" id="IPR003598">
    <property type="entry name" value="Ig_sub2"/>
</dbReference>
<dbReference type="EMBL" id="NCKU01000258">
    <property type="protein sequence ID" value="RWS16279.1"/>
    <property type="molecule type" value="Genomic_DNA"/>
</dbReference>
<dbReference type="InterPro" id="IPR013098">
    <property type="entry name" value="Ig_I-set"/>
</dbReference>
<dbReference type="InterPro" id="IPR007110">
    <property type="entry name" value="Ig-like_dom"/>
</dbReference>
<dbReference type="Pfam" id="PF07679">
    <property type="entry name" value="I-set"/>
    <property type="match status" value="1"/>
</dbReference>
<protein>
    <recommendedName>
        <fullName evidence="2">Ig-like domain-containing protein</fullName>
    </recommendedName>
</protein>
<gene>
    <name evidence="3" type="ORF">B4U79_17049</name>
</gene>
<evidence type="ECO:0000259" key="2">
    <source>
        <dbReference type="PROSITE" id="PS50835"/>
    </source>
</evidence>
<dbReference type="PROSITE" id="PS50835">
    <property type="entry name" value="IG_LIKE"/>
    <property type="match status" value="1"/>
</dbReference>
<evidence type="ECO:0000313" key="4">
    <source>
        <dbReference type="Proteomes" id="UP000285301"/>
    </source>
</evidence>
<dbReference type="FunFam" id="2.60.40.10:FF:000107">
    <property type="entry name" value="Myosin, light chain kinase a"/>
    <property type="match status" value="1"/>
</dbReference>
<name>A0A443RLY2_9ACAR</name>
<evidence type="ECO:0000313" key="3">
    <source>
        <dbReference type="EMBL" id="RWS16279.1"/>
    </source>
</evidence>
<dbReference type="Gene3D" id="2.60.40.10">
    <property type="entry name" value="Immunoglobulins"/>
    <property type="match status" value="1"/>
</dbReference>
<dbReference type="InterPro" id="IPR013783">
    <property type="entry name" value="Ig-like_fold"/>
</dbReference>
<keyword evidence="4" id="KW-1185">Reference proteome</keyword>
<dbReference type="PANTHER" id="PTHR47633">
    <property type="entry name" value="IMMUNOGLOBULIN"/>
    <property type="match status" value="1"/>
</dbReference>
<organism evidence="3 4">
    <name type="scientific">Dinothrombium tinctorium</name>
    <dbReference type="NCBI Taxonomy" id="1965070"/>
    <lineage>
        <taxon>Eukaryota</taxon>
        <taxon>Metazoa</taxon>
        <taxon>Ecdysozoa</taxon>
        <taxon>Arthropoda</taxon>
        <taxon>Chelicerata</taxon>
        <taxon>Arachnida</taxon>
        <taxon>Acari</taxon>
        <taxon>Acariformes</taxon>
        <taxon>Trombidiformes</taxon>
        <taxon>Prostigmata</taxon>
        <taxon>Anystina</taxon>
        <taxon>Parasitengona</taxon>
        <taxon>Trombidioidea</taxon>
        <taxon>Trombidiidae</taxon>
        <taxon>Dinothrombium</taxon>
    </lineage>
</organism>
<keyword evidence="1" id="KW-0393">Immunoglobulin domain</keyword>
<dbReference type="InterPro" id="IPR036179">
    <property type="entry name" value="Ig-like_dom_sf"/>
</dbReference>
<evidence type="ECO:0000256" key="1">
    <source>
        <dbReference type="ARBA" id="ARBA00023319"/>
    </source>
</evidence>
<dbReference type="CDD" id="cd00096">
    <property type="entry name" value="Ig"/>
    <property type="match status" value="1"/>
</dbReference>
<feature type="domain" description="Ig-like" evidence="2">
    <location>
        <begin position="241"/>
        <end position="331"/>
    </location>
</feature>
<dbReference type="Proteomes" id="UP000285301">
    <property type="component" value="Unassembled WGS sequence"/>
</dbReference>
<accession>A0A443RLY2</accession>
<dbReference type="PANTHER" id="PTHR47633:SF4">
    <property type="entry name" value="MYOPALLADIN ISOFORM X1"/>
    <property type="match status" value="1"/>
</dbReference>
<dbReference type="AlphaFoldDB" id="A0A443RLY2"/>